<dbReference type="PROSITE" id="PS52016">
    <property type="entry name" value="TONB_DEPENDENT_REC_3"/>
    <property type="match status" value="1"/>
</dbReference>
<evidence type="ECO:0000256" key="1">
    <source>
        <dbReference type="ARBA" id="ARBA00004571"/>
    </source>
</evidence>
<keyword evidence="6" id="KW-0408">Iron</keyword>
<evidence type="ECO:0000256" key="5">
    <source>
        <dbReference type="ARBA" id="ARBA00022692"/>
    </source>
</evidence>
<gene>
    <name evidence="13" type="ORF">GCM10023187_15720</name>
</gene>
<organism evidence="13 14">
    <name type="scientific">Nibrella viscosa</name>
    <dbReference type="NCBI Taxonomy" id="1084524"/>
    <lineage>
        <taxon>Bacteria</taxon>
        <taxon>Pseudomonadati</taxon>
        <taxon>Bacteroidota</taxon>
        <taxon>Cytophagia</taxon>
        <taxon>Cytophagales</taxon>
        <taxon>Spirosomataceae</taxon>
        <taxon>Nibrella</taxon>
    </lineage>
</organism>
<keyword evidence="5 11" id="KW-0812">Transmembrane</keyword>
<comment type="caution">
    <text evidence="13">The sequence shown here is derived from an EMBL/GenBank/DDBJ whole genome shotgun (WGS) entry which is preliminary data.</text>
</comment>
<evidence type="ECO:0000256" key="6">
    <source>
        <dbReference type="ARBA" id="ARBA00023004"/>
    </source>
</evidence>
<keyword evidence="10 11" id="KW-0998">Cell outer membrane</keyword>
<keyword evidence="8" id="KW-0798">TonB box</keyword>
<reference evidence="14" key="1">
    <citation type="journal article" date="2019" name="Int. J. Syst. Evol. Microbiol.">
        <title>The Global Catalogue of Microorganisms (GCM) 10K type strain sequencing project: providing services to taxonomists for standard genome sequencing and annotation.</title>
        <authorList>
            <consortium name="The Broad Institute Genomics Platform"/>
            <consortium name="The Broad Institute Genome Sequencing Center for Infectious Disease"/>
            <person name="Wu L."/>
            <person name="Ma J."/>
        </authorList>
    </citation>
    <scope>NUCLEOTIDE SEQUENCE [LARGE SCALE GENOMIC DNA]</scope>
    <source>
        <strain evidence="14">JCM 17925</strain>
    </source>
</reference>
<evidence type="ECO:0000313" key="14">
    <source>
        <dbReference type="Proteomes" id="UP001500936"/>
    </source>
</evidence>
<keyword evidence="14" id="KW-1185">Reference proteome</keyword>
<dbReference type="InterPro" id="IPR039426">
    <property type="entry name" value="TonB-dep_rcpt-like"/>
</dbReference>
<dbReference type="Gene3D" id="2.40.170.20">
    <property type="entry name" value="TonB-dependent receptor, beta-barrel domain"/>
    <property type="match status" value="2"/>
</dbReference>
<dbReference type="Pfam" id="PF13715">
    <property type="entry name" value="CarbopepD_reg_2"/>
    <property type="match status" value="1"/>
</dbReference>
<dbReference type="Gene3D" id="2.60.40.1120">
    <property type="entry name" value="Carboxypeptidase-like, regulatory domain"/>
    <property type="match status" value="1"/>
</dbReference>
<evidence type="ECO:0000256" key="2">
    <source>
        <dbReference type="ARBA" id="ARBA00022448"/>
    </source>
</evidence>
<dbReference type="InterPro" id="IPR012910">
    <property type="entry name" value="Plug_dom"/>
</dbReference>
<dbReference type="Pfam" id="PF07715">
    <property type="entry name" value="Plug"/>
    <property type="match status" value="1"/>
</dbReference>
<dbReference type="EMBL" id="BAABHB010000002">
    <property type="protein sequence ID" value="GAA4401494.1"/>
    <property type="molecule type" value="Genomic_DNA"/>
</dbReference>
<dbReference type="InterPro" id="IPR036942">
    <property type="entry name" value="Beta-barrel_TonB_sf"/>
</dbReference>
<dbReference type="SUPFAM" id="SSF56935">
    <property type="entry name" value="Porins"/>
    <property type="match status" value="1"/>
</dbReference>
<evidence type="ECO:0000256" key="10">
    <source>
        <dbReference type="ARBA" id="ARBA00023237"/>
    </source>
</evidence>
<evidence type="ECO:0000256" key="8">
    <source>
        <dbReference type="ARBA" id="ARBA00023077"/>
    </source>
</evidence>
<dbReference type="SUPFAM" id="SSF49464">
    <property type="entry name" value="Carboxypeptidase regulatory domain-like"/>
    <property type="match status" value="1"/>
</dbReference>
<sequence>MPGVSIVLDNSRLGTVTDESGRYLLRSVPTGPHTLQASFVGFQTFRQSIVINGNERLDITLTDNPTQLGEVIVSTQKRAESILDVPIAIAAVDGNFLKRQRIQELDVLANYIPGLQVQLQSPNNPGFVIRGVTSDEGDARSQARVSVFQDGVQISRSRGAVVELFDMERVEVAKGPQGTLFGRGAQIGAIHLIQNKARNNQAGEVLLSYGNYNALYAQGVINQPLVKDKFFVRLAGVASKRDGFIENLSGGTLNGKGTYAGRLALRYLPGTRSTLDLLVNYQYDDYPGTSFKSGRYAPRGGDTNPNTFADLEQGTNLFTRRKVLGTTLLWNQQLSNRLTLNSISAFRWFDSHENFDADGTVAPALFLRELAIGRQWSQEFRLNYQNENRFSGFAGLSFFTEDGSQRLPLIADERSLLALYTTAISRLVPSVPLVPIVLPDGSANLSLTSALLNSLLPSQVPRPLPPLKTRHEEDFANFGKNTAYEVFADGTYQLTPRLSVSAGIRGTYDVQTGGFQADQVAVPSVIGLLVGNFPNVLNRPTRGIHSVTKDYFSAVGRLVVDYKIGSQKAYASLSRGRRPGVIQVSAIDTILLRPETVISYELGYKGATLANRLQYDLAVYYYDWNNFQSTSIVLQQGQLRALSTDAGSARSLGTEVGLRYNVFRTSLLYGSYSYIDGKFDDYDKEGRRQEFGGNRFRLTPMHQMALGADLNFPVQSRYSIYVRPNYTYKSKVYFENSNQPDLIQDGYGLVNLNAGVELGTKPRMMVGFYSKNLLNEQYIIDAGNTGNAFGIPTFIAGPPRFVGAEVRITF</sequence>
<proteinExistence type="inferred from homology"/>
<evidence type="ECO:0000256" key="11">
    <source>
        <dbReference type="PROSITE-ProRule" id="PRU01360"/>
    </source>
</evidence>
<accession>A0ABP8K6P1</accession>
<keyword evidence="7" id="KW-0406">Ion transport</keyword>
<evidence type="ECO:0000259" key="12">
    <source>
        <dbReference type="Pfam" id="PF07715"/>
    </source>
</evidence>
<dbReference type="InterPro" id="IPR008969">
    <property type="entry name" value="CarboxyPept-like_regulatory"/>
</dbReference>
<protein>
    <submittedName>
        <fullName evidence="13">TonB-dependent receptor</fullName>
    </submittedName>
</protein>
<keyword evidence="2 11" id="KW-0813">Transport</keyword>
<dbReference type="Proteomes" id="UP001500936">
    <property type="component" value="Unassembled WGS sequence"/>
</dbReference>
<evidence type="ECO:0000256" key="4">
    <source>
        <dbReference type="ARBA" id="ARBA00022496"/>
    </source>
</evidence>
<comment type="similarity">
    <text evidence="11">Belongs to the TonB-dependent receptor family.</text>
</comment>
<evidence type="ECO:0000256" key="3">
    <source>
        <dbReference type="ARBA" id="ARBA00022452"/>
    </source>
</evidence>
<evidence type="ECO:0000256" key="9">
    <source>
        <dbReference type="ARBA" id="ARBA00023136"/>
    </source>
</evidence>
<feature type="domain" description="TonB-dependent receptor plug" evidence="12">
    <location>
        <begin position="83"/>
        <end position="188"/>
    </location>
</feature>
<keyword evidence="9 11" id="KW-0472">Membrane</keyword>
<keyword evidence="13" id="KW-0675">Receptor</keyword>
<keyword evidence="3 11" id="KW-1134">Transmembrane beta strand</keyword>
<evidence type="ECO:0000313" key="13">
    <source>
        <dbReference type="EMBL" id="GAA4401494.1"/>
    </source>
</evidence>
<evidence type="ECO:0000256" key="7">
    <source>
        <dbReference type="ARBA" id="ARBA00023065"/>
    </source>
</evidence>
<dbReference type="PANTHER" id="PTHR32552">
    <property type="entry name" value="FERRICHROME IRON RECEPTOR-RELATED"/>
    <property type="match status" value="1"/>
</dbReference>
<dbReference type="PANTHER" id="PTHR32552:SF81">
    <property type="entry name" value="TONB-DEPENDENT OUTER MEMBRANE RECEPTOR"/>
    <property type="match status" value="1"/>
</dbReference>
<keyword evidence="4" id="KW-0410">Iron transport</keyword>
<name>A0ABP8K6P1_9BACT</name>
<comment type="subcellular location">
    <subcellularLocation>
        <location evidence="1 11">Cell outer membrane</location>
        <topology evidence="1 11">Multi-pass membrane protein</topology>
    </subcellularLocation>
</comment>